<dbReference type="PANTHER" id="PTHR11215:SF1">
    <property type="entry name" value="MYG1 EXONUCLEASE"/>
    <property type="match status" value="1"/>
</dbReference>
<dbReference type="GO" id="GO:0005634">
    <property type="term" value="C:nucleus"/>
    <property type="evidence" value="ECO:0007669"/>
    <property type="project" value="TreeGrafter"/>
</dbReference>
<dbReference type="GO" id="GO:0005737">
    <property type="term" value="C:cytoplasm"/>
    <property type="evidence" value="ECO:0007669"/>
    <property type="project" value="TreeGrafter"/>
</dbReference>
<organism evidence="2 3">
    <name type="scientific">Aspergillus heteromorphus CBS 117.55</name>
    <dbReference type="NCBI Taxonomy" id="1448321"/>
    <lineage>
        <taxon>Eukaryota</taxon>
        <taxon>Fungi</taxon>
        <taxon>Dikarya</taxon>
        <taxon>Ascomycota</taxon>
        <taxon>Pezizomycotina</taxon>
        <taxon>Eurotiomycetes</taxon>
        <taxon>Eurotiomycetidae</taxon>
        <taxon>Eurotiales</taxon>
        <taxon>Aspergillaceae</taxon>
        <taxon>Aspergillus</taxon>
        <taxon>Aspergillus subgen. Circumdati</taxon>
    </lineage>
</organism>
<evidence type="ECO:0000313" key="2">
    <source>
        <dbReference type="EMBL" id="PWY69695.1"/>
    </source>
</evidence>
<name>A0A317V6N1_9EURO</name>
<dbReference type="GeneID" id="37063677"/>
<gene>
    <name evidence="2" type="ORF">BO70DRAFT_343938</name>
</gene>
<comment type="caution">
    <text evidence="2">The sequence shown here is derived from an EMBL/GenBank/DDBJ whole genome shotgun (WGS) entry which is preliminary data.</text>
</comment>
<accession>A0A317V6N1</accession>
<dbReference type="PANTHER" id="PTHR11215">
    <property type="entry name" value="METAL DEPENDENT HYDROLASE - RELATED"/>
    <property type="match status" value="1"/>
</dbReference>
<dbReference type="EMBL" id="MSFL01000032">
    <property type="protein sequence ID" value="PWY69695.1"/>
    <property type="molecule type" value="Genomic_DNA"/>
</dbReference>
<dbReference type="GO" id="GO:0016787">
    <property type="term" value="F:hydrolase activity"/>
    <property type="evidence" value="ECO:0007669"/>
    <property type="project" value="UniProtKB-KW"/>
</dbReference>
<sequence length="373" mass="40869">MLRLRQLCFKMAEETAAKKVKTSSPLIGTHNGHFHADEALAVYLLRLLPTYSSSSLLRTRDPAQLATCHTVVDVGGEYDPTSNRYDHHQRTFATTFPDHNTKLSSAGLVYMHFGRAIIAQHTSLPLDHEDVTLLYEKLYTDFIEAIDANDNGVSAYDPAAISAANIEKRFKDGGITIASVVGDLNNPDPTCPPGEPQDEDSLFSRASTFIGNVFTRKLHHAASSWLPARTTVGAAYRSRRDVHPSGRIIVLPQGGVPWKEHLYNFEKEASGSAEIKPEEEAYYVLYPESTAEDSKWRVQCVSVNEGSFVSRKPLPEAWRGVRDADLDGVLAAAAEKPGQLKIPEGAVFVHASGFIGGHKTKEGALAMAIRGLE</sequence>
<dbReference type="VEuPathDB" id="FungiDB:BO70DRAFT_343938"/>
<keyword evidence="2" id="KW-0378">Hydrolase</keyword>
<reference evidence="2 3" key="1">
    <citation type="submission" date="2016-12" db="EMBL/GenBank/DDBJ databases">
        <title>The genomes of Aspergillus section Nigri reveals drivers in fungal speciation.</title>
        <authorList>
            <consortium name="DOE Joint Genome Institute"/>
            <person name="Vesth T.C."/>
            <person name="Nybo J."/>
            <person name="Theobald S."/>
            <person name="Brandl J."/>
            <person name="Frisvad J.C."/>
            <person name="Nielsen K.F."/>
            <person name="Lyhne E.K."/>
            <person name="Kogle M.E."/>
            <person name="Kuo A."/>
            <person name="Riley R."/>
            <person name="Clum A."/>
            <person name="Nolan M."/>
            <person name="Lipzen A."/>
            <person name="Salamov A."/>
            <person name="Henrissat B."/>
            <person name="Wiebenga A."/>
            <person name="De Vries R.P."/>
            <person name="Grigoriev I.V."/>
            <person name="Mortensen U.H."/>
            <person name="Andersen M.R."/>
            <person name="Baker S.E."/>
        </authorList>
    </citation>
    <scope>NUCLEOTIDE SEQUENCE [LARGE SCALE GENOMIC DNA]</scope>
    <source>
        <strain evidence="2 3">CBS 117.55</strain>
    </source>
</reference>
<dbReference type="STRING" id="1448321.A0A317V6N1"/>
<protein>
    <submittedName>
        <fullName evidence="2">Metal-dependent protein hydrolase</fullName>
    </submittedName>
</protein>
<comment type="similarity">
    <text evidence="1">Belongs to the MYG1 family.</text>
</comment>
<keyword evidence="3" id="KW-1185">Reference proteome</keyword>
<dbReference type="InterPro" id="IPR003226">
    <property type="entry name" value="MYG1_exonuclease"/>
</dbReference>
<dbReference type="Proteomes" id="UP000247233">
    <property type="component" value="Unassembled WGS sequence"/>
</dbReference>
<proteinExistence type="inferred from homology"/>
<dbReference type="AlphaFoldDB" id="A0A317V6N1"/>
<dbReference type="OrthoDB" id="10265310at2759"/>
<dbReference type="RefSeq" id="XP_025395647.1">
    <property type="nucleotide sequence ID" value="XM_025541440.1"/>
</dbReference>
<dbReference type="Pfam" id="PF03690">
    <property type="entry name" value="MYG1_exonuc"/>
    <property type="match status" value="1"/>
</dbReference>
<evidence type="ECO:0000313" key="3">
    <source>
        <dbReference type="Proteomes" id="UP000247233"/>
    </source>
</evidence>
<evidence type="ECO:0000256" key="1">
    <source>
        <dbReference type="ARBA" id="ARBA00010105"/>
    </source>
</evidence>